<organism evidence="1 2">
    <name type="scientific">Ectopseudomonas hydrolytica</name>
    <dbReference type="NCBI Taxonomy" id="2493633"/>
    <lineage>
        <taxon>Bacteria</taxon>
        <taxon>Pseudomonadati</taxon>
        <taxon>Pseudomonadota</taxon>
        <taxon>Gammaproteobacteria</taxon>
        <taxon>Pseudomonadales</taxon>
        <taxon>Pseudomonadaceae</taxon>
        <taxon>Ectopseudomonas</taxon>
    </lineage>
</organism>
<dbReference type="EMBL" id="CP099397">
    <property type="protein sequence ID" value="USR38763.1"/>
    <property type="molecule type" value="Genomic_DNA"/>
</dbReference>
<accession>A0ABY5A538</accession>
<dbReference type="GeneID" id="300083121"/>
<evidence type="ECO:0000313" key="2">
    <source>
        <dbReference type="Proteomes" id="UP001054897"/>
    </source>
</evidence>
<reference evidence="1" key="1">
    <citation type="submission" date="2022-06" db="EMBL/GenBank/DDBJ databases">
        <title>Complete genome of Pseudomonas hydrolytica DSWY01T.</title>
        <authorList>
            <person name="Jung J."/>
            <person name="Jeon C.O."/>
        </authorList>
    </citation>
    <scope>NUCLEOTIDE SEQUENCE</scope>
    <source>
        <strain evidence="1">DSWY01</strain>
    </source>
</reference>
<protein>
    <recommendedName>
        <fullName evidence="3">NACHT domain-containing protein</fullName>
    </recommendedName>
</protein>
<sequence length="1520" mass="169332">MSDSLTNLKSTLWALKAAGADGFEGFLRVVLTRLTGIPFRLAVSGLQGGMDGDSALRGDAVSFEAKRYSGTIPRNEVLTKIVDLARKSGAADRLWILGATVEVGAQLVTAVEEVGDQNAISTLILDWTAEPIPLLAVATAAAGESAIDFMLTHCVPQPDRHELAKSIKEISEHPEFGCLLQKLRSDLNVSTLATARSTEANKEWRRSSFSSGHTARERLGQALAVTAQPTLLPLRATQRNQVKEYLQCGQSVILSGGEGHGKSWLAAQICCDHEGLAIFASAEQFEGIAPNELDKSLIELLIQQTGGMSDEAVRRRWRHRLVAWKSQPPSSPVLVIVDGINQRDRLRWDRILNSLQERLQAIGGRLIVSVRPQFWHKIVAPGLAFRPKLIDVPVWSPDERDQLLGHYGISLDWLDEATLETLLNPRLLGVAVATLPHHSSTAWKGLTPDRILMEHLRASQRENFEPETLSELTKRLSNHAKEVLERVRASPSEPPLRFEVDSTAVIETRFFRSLPGPGDTYELRMEGLTLALGYTLIDQLWKAQGSGLALSERMTHLIDPIHAMDRTVDVMFAALMVCALDPIRFDEAIFSVLLDAFSHLQNVSDQRFEEFVEISKNQPAEFFKTLGVITLERGRRLNQDWFTHAAFEIASSDDGWPVTELFIHRWMHCYNKDAVEQTNRYPNQNNDKDLERLQKTQGEIQSVLLTLSPFESTLLEKMTEVSGEVNNLFTLAIHLLAGRPLAGFSNSFIALGLGFALDRDVASARKAFQQLTIFNSVDRDAAKSAYIKAIEPLRTPETSRSGQWTVVRMLYATGDEAAAIEASTIVEKLRKESPHWIWPELDGWRKLHVANPGANKPTDMNAGLELFRAISPEKVMLSMGQSSEDYDLRELLPVVCRFEPRIATDKAREILSGLLTRAAFPLRQLILNGTRFSPLMTRDLALRVVSRVTEVGADIFEELPERERDFMRMCLFCYAAPQLISSEQLDCMTDPAFGTDYLLKIIPSLKPQPAEAICNVLQAALDTHDDAAIYGTLAAARHGNTPITPKLESLLLCCERSESSVIRALSFEMTIEYNLKKLRDFHAQSGWSALEADITKYESWFGSVLLVEAAARKELPYNALLKRISPETWFIAAERVGDEMLKPLVESFLNRLRGAVRAAQSLEPPAVDFIVSVDSGMFPLLSIDETERLNSRFPRQKEPSGMLGIESFEKDRARLRAIANTFLEKLNNTDAQLIIQNLTINDINLLIRADPTVLFRMLDIFECASATELSWLRGVALIVANIASTIASERAIALFQRALAVQGVVAHDRGDDLTLEHEAIWSSAPSQKIELLWRDRLLQCGNDKILAQEVLAAERFGAMNFIRSFVEQHSRSASTLDQAYAITVAGFSLQSEQLLGVIESHMGDSGITGEAAKKAKAAHEADQWGRKWVKDMCGAHSPEEFWRCLIIAQTCMDARTTTELIQGTRWVPYAPLLRSVRSEAIKAQGKNREKTLLGQETPEGIFITGYGDKKKLSLGKHLMI</sequence>
<evidence type="ECO:0000313" key="1">
    <source>
        <dbReference type="EMBL" id="USR38763.1"/>
    </source>
</evidence>
<keyword evidence="2" id="KW-1185">Reference proteome</keyword>
<dbReference type="SUPFAM" id="SSF52540">
    <property type="entry name" value="P-loop containing nucleoside triphosphate hydrolases"/>
    <property type="match status" value="1"/>
</dbReference>
<proteinExistence type="predicted"/>
<evidence type="ECO:0008006" key="3">
    <source>
        <dbReference type="Google" id="ProtNLM"/>
    </source>
</evidence>
<gene>
    <name evidence="1" type="ORF">L1F06_019100</name>
</gene>
<name>A0ABY5A538_9GAMM</name>
<dbReference type="Proteomes" id="UP001054897">
    <property type="component" value="Chromosome"/>
</dbReference>
<dbReference type="RefSeq" id="WP_129481724.1">
    <property type="nucleotide sequence ID" value="NZ_CP099397.1"/>
</dbReference>
<dbReference type="InterPro" id="IPR027417">
    <property type="entry name" value="P-loop_NTPase"/>
</dbReference>